<feature type="binding site" evidence="7">
    <location>
        <position position="20"/>
    </location>
    <ligand>
        <name>Zn(2+)</name>
        <dbReference type="ChEBI" id="CHEBI:29105"/>
    </ligand>
</feature>
<reference evidence="9 10" key="1">
    <citation type="journal article" date="2015" name="Fungal Genet. Biol.">
        <title>Evolution of novel wood decay mechanisms in Agaricales revealed by the genome sequences of Fistulina hepatica and Cylindrobasidium torrendii.</title>
        <authorList>
            <person name="Floudas D."/>
            <person name="Held B.W."/>
            <person name="Riley R."/>
            <person name="Nagy L.G."/>
            <person name="Koehler G."/>
            <person name="Ransdell A.S."/>
            <person name="Younus H."/>
            <person name="Chow J."/>
            <person name="Chiniquy J."/>
            <person name="Lipzen A."/>
            <person name="Tritt A."/>
            <person name="Sun H."/>
            <person name="Haridas S."/>
            <person name="LaButti K."/>
            <person name="Ohm R.A."/>
            <person name="Kues U."/>
            <person name="Blanchette R.A."/>
            <person name="Grigoriev I.V."/>
            <person name="Minto R.E."/>
            <person name="Hibbett D.S."/>
        </authorList>
    </citation>
    <scope>NUCLEOTIDE SEQUENCE [LARGE SCALE GENOMIC DNA]</scope>
    <source>
        <strain evidence="9 10">FP15055 ss-10</strain>
    </source>
</reference>
<evidence type="ECO:0000256" key="8">
    <source>
        <dbReference type="RuleBase" id="RU003956"/>
    </source>
</evidence>
<keyword evidence="5 8" id="KW-0456">Lyase</keyword>
<evidence type="ECO:0000313" key="9">
    <source>
        <dbReference type="EMBL" id="KIY66770.1"/>
    </source>
</evidence>
<protein>
    <recommendedName>
        <fullName evidence="2 8">Carbonic anhydrase</fullName>
        <ecNumber evidence="2 8">4.2.1.1</ecNumber>
    </recommendedName>
    <alternativeName>
        <fullName evidence="8">Carbonate dehydratase</fullName>
    </alternativeName>
</protein>
<evidence type="ECO:0000256" key="3">
    <source>
        <dbReference type="ARBA" id="ARBA00022723"/>
    </source>
</evidence>
<dbReference type="GO" id="GO:0004089">
    <property type="term" value="F:carbonate dehydratase activity"/>
    <property type="evidence" value="ECO:0007669"/>
    <property type="project" value="UniProtKB-UniRule"/>
</dbReference>
<dbReference type="EC" id="4.2.1.1" evidence="2 8"/>
<evidence type="ECO:0000313" key="10">
    <source>
        <dbReference type="Proteomes" id="UP000054007"/>
    </source>
</evidence>
<feature type="non-terminal residue" evidence="9">
    <location>
        <position position="1"/>
    </location>
</feature>
<dbReference type="GO" id="GO:0071244">
    <property type="term" value="P:cellular response to carbon dioxide"/>
    <property type="evidence" value="ECO:0007669"/>
    <property type="project" value="TreeGrafter"/>
</dbReference>
<evidence type="ECO:0000256" key="1">
    <source>
        <dbReference type="ARBA" id="ARBA00006217"/>
    </source>
</evidence>
<gene>
    <name evidence="9" type="ORF">CYLTODRAFT_354398</name>
</gene>
<dbReference type="Proteomes" id="UP000054007">
    <property type="component" value="Unassembled WGS sequence"/>
</dbReference>
<dbReference type="Gene3D" id="3.40.1050.10">
    <property type="entry name" value="Carbonic anhydrase"/>
    <property type="match status" value="1"/>
</dbReference>
<evidence type="ECO:0000256" key="7">
    <source>
        <dbReference type="PIRSR" id="PIRSR601765-1"/>
    </source>
</evidence>
<dbReference type="OrthoDB" id="10248475at2759"/>
<dbReference type="AlphaFoldDB" id="A0A0D7B997"/>
<name>A0A0D7B997_9AGAR</name>
<evidence type="ECO:0000256" key="2">
    <source>
        <dbReference type="ARBA" id="ARBA00012925"/>
    </source>
</evidence>
<dbReference type="PANTHER" id="PTHR11002:SF76">
    <property type="entry name" value="CARBONIC ANHYDRASE"/>
    <property type="match status" value="1"/>
</dbReference>
<organism evidence="9 10">
    <name type="scientific">Cylindrobasidium torrendii FP15055 ss-10</name>
    <dbReference type="NCBI Taxonomy" id="1314674"/>
    <lineage>
        <taxon>Eukaryota</taxon>
        <taxon>Fungi</taxon>
        <taxon>Dikarya</taxon>
        <taxon>Basidiomycota</taxon>
        <taxon>Agaricomycotina</taxon>
        <taxon>Agaricomycetes</taxon>
        <taxon>Agaricomycetidae</taxon>
        <taxon>Agaricales</taxon>
        <taxon>Marasmiineae</taxon>
        <taxon>Physalacriaceae</taxon>
        <taxon>Cylindrobasidium</taxon>
    </lineage>
</organism>
<dbReference type="GO" id="GO:0008270">
    <property type="term" value="F:zinc ion binding"/>
    <property type="evidence" value="ECO:0007669"/>
    <property type="project" value="UniProtKB-UniRule"/>
</dbReference>
<dbReference type="GO" id="GO:0034599">
    <property type="term" value="P:cellular response to oxidative stress"/>
    <property type="evidence" value="ECO:0007669"/>
    <property type="project" value="TreeGrafter"/>
</dbReference>
<dbReference type="STRING" id="1314674.A0A0D7B997"/>
<evidence type="ECO:0000256" key="4">
    <source>
        <dbReference type="ARBA" id="ARBA00022833"/>
    </source>
</evidence>
<keyword evidence="3 7" id="KW-0479">Metal-binding</keyword>
<keyword evidence="4 7" id="KW-0862">Zinc</keyword>
<dbReference type="InterPro" id="IPR001765">
    <property type="entry name" value="Carbonic_anhydrase"/>
</dbReference>
<comment type="catalytic activity">
    <reaction evidence="6 8">
        <text>hydrogencarbonate + H(+) = CO2 + H2O</text>
        <dbReference type="Rhea" id="RHEA:10748"/>
        <dbReference type="ChEBI" id="CHEBI:15377"/>
        <dbReference type="ChEBI" id="CHEBI:15378"/>
        <dbReference type="ChEBI" id="CHEBI:16526"/>
        <dbReference type="ChEBI" id="CHEBI:17544"/>
        <dbReference type="EC" id="4.2.1.1"/>
    </reaction>
</comment>
<dbReference type="InterPro" id="IPR036874">
    <property type="entry name" value="Carbonic_anhydrase_sf"/>
</dbReference>
<dbReference type="SUPFAM" id="SSF53056">
    <property type="entry name" value="beta-carbonic anhydrase, cab"/>
    <property type="match status" value="1"/>
</dbReference>
<evidence type="ECO:0000256" key="6">
    <source>
        <dbReference type="ARBA" id="ARBA00048348"/>
    </source>
</evidence>
<dbReference type="SMART" id="SM00947">
    <property type="entry name" value="Pro_CA"/>
    <property type="match status" value="1"/>
</dbReference>
<comment type="cofactor">
    <cofactor evidence="7">
        <name>Zn(2+)</name>
        <dbReference type="ChEBI" id="CHEBI:29105"/>
    </cofactor>
    <text evidence="7">Binds 1 zinc ion per subunit.</text>
</comment>
<keyword evidence="10" id="KW-1185">Reference proteome</keyword>
<feature type="binding site" evidence="7">
    <location>
        <position position="23"/>
    </location>
    <ligand>
        <name>Zn(2+)</name>
        <dbReference type="ChEBI" id="CHEBI:29105"/>
    </ligand>
</feature>
<proteinExistence type="inferred from homology"/>
<dbReference type="PANTHER" id="PTHR11002">
    <property type="entry name" value="CARBONIC ANHYDRASE"/>
    <property type="match status" value="1"/>
</dbReference>
<evidence type="ECO:0000256" key="5">
    <source>
        <dbReference type="ARBA" id="ARBA00023239"/>
    </source>
</evidence>
<sequence length="153" mass="16809">ATLYYGISALKATNIIVIGHYGCGGVAAAISPRADDSPLDTTQTVMQLWIDPLRELYRNSERKEIVEYRDNSHNHQEKLAIDSPVWRALTEENVKLSVANIANSQLIQEHWANSSATPVFVYGLVYDVMDGTLKDLAVTVGPEGIPPPSSPFL</sequence>
<comment type="function">
    <text evidence="8">Reversible hydration of carbon dioxide.</text>
</comment>
<comment type="similarity">
    <text evidence="1 8">Belongs to the beta-class carbonic anhydrase family.</text>
</comment>
<dbReference type="EMBL" id="KN880544">
    <property type="protein sequence ID" value="KIY66770.1"/>
    <property type="molecule type" value="Genomic_DNA"/>
</dbReference>
<dbReference type="Pfam" id="PF00484">
    <property type="entry name" value="Pro_CA"/>
    <property type="match status" value="1"/>
</dbReference>
<accession>A0A0D7B997</accession>